<reference evidence="7" key="1">
    <citation type="submission" date="2019-04" db="EMBL/GenBank/DDBJ databases">
        <title>Evolution of Biomass-Degrading Anaerobic Consortia Revealed by Metagenomics.</title>
        <authorList>
            <person name="Peng X."/>
        </authorList>
    </citation>
    <scope>NUCLEOTIDE SEQUENCE</scope>
    <source>
        <strain evidence="7">SIG240</strain>
    </source>
</reference>
<dbReference type="Pfam" id="PF01471">
    <property type="entry name" value="PG_binding_1"/>
    <property type="match status" value="1"/>
</dbReference>
<dbReference type="InterPro" id="IPR000064">
    <property type="entry name" value="NLP_P60_dom"/>
</dbReference>
<evidence type="ECO:0000256" key="4">
    <source>
        <dbReference type="ARBA" id="ARBA00022807"/>
    </source>
</evidence>
<dbReference type="Gene3D" id="1.10.101.10">
    <property type="entry name" value="PGBD-like superfamily/PGBD"/>
    <property type="match status" value="1"/>
</dbReference>
<keyword evidence="3 7" id="KW-0378">Hydrolase</keyword>
<feature type="domain" description="NlpC/P60" evidence="6">
    <location>
        <begin position="105"/>
        <end position="226"/>
    </location>
</feature>
<organism evidence="7 8">
    <name type="scientific">Selenomonas ruminantium</name>
    <dbReference type="NCBI Taxonomy" id="971"/>
    <lineage>
        <taxon>Bacteria</taxon>
        <taxon>Bacillati</taxon>
        <taxon>Bacillota</taxon>
        <taxon>Negativicutes</taxon>
        <taxon>Selenomonadales</taxon>
        <taxon>Selenomonadaceae</taxon>
        <taxon>Selenomonas</taxon>
    </lineage>
</organism>
<evidence type="ECO:0000313" key="8">
    <source>
        <dbReference type="Proteomes" id="UP000761380"/>
    </source>
</evidence>
<feature type="signal peptide" evidence="5">
    <location>
        <begin position="1"/>
        <end position="22"/>
    </location>
</feature>
<keyword evidence="5" id="KW-0732">Signal</keyword>
<dbReference type="GO" id="GO:0006508">
    <property type="term" value="P:proteolysis"/>
    <property type="evidence" value="ECO:0007669"/>
    <property type="project" value="UniProtKB-KW"/>
</dbReference>
<evidence type="ECO:0000256" key="1">
    <source>
        <dbReference type="ARBA" id="ARBA00007074"/>
    </source>
</evidence>
<evidence type="ECO:0000256" key="2">
    <source>
        <dbReference type="ARBA" id="ARBA00022670"/>
    </source>
</evidence>
<proteinExistence type="inferred from homology"/>
<dbReference type="InterPro" id="IPR002477">
    <property type="entry name" value="Peptidoglycan-bd-like"/>
</dbReference>
<evidence type="ECO:0000256" key="5">
    <source>
        <dbReference type="SAM" id="SignalP"/>
    </source>
</evidence>
<dbReference type="InterPro" id="IPR051202">
    <property type="entry name" value="Peptidase_C40"/>
</dbReference>
<dbReference type="InterPro" id="IPR036366">
    <property type="entry name" value="PGBDSf"/>
</dbReference>
<feature type="chain" id="PRO_5038766880" evidence="5">
    <location>
        <begin position="23"/>
        <end position="227"/>
    </location>
</feature>
<dbReference type="AlphaFoldDB" id="A0A927ZY35"/>
<comment type="similarity">
    <text evidence="1">Belongs to the peptidase C40 family.</text>
</comment>
<sequence length="227" mass="24191">MRLTKPCSLLAAAVLFLGTANANITEAASFHLGDTGSDIVEIQQALASRGYDVVVDGDYGPATEAAVAEFQKDNHLDVDGKIGSNSYQALFHRAMPVITNHQSYFAGANGIIDLAQQFLGVPYVWGGSTPNGFDCSGFVQYVFAQKGIHLPRTADIQATAGRPVSKSELMPGDLVFFAGDYVNISHVGIYVGNGQMIHASSSHGIAYDSLSRDYRVAHYAGACRVLN</sequence>
<gene>
    <name evidence="7" type="ORF">E7201_08445</name>
</gene>
<evidence type="ECO:0000259" key="6">
    <source>
        <dbReference type="PROSITE" id="PS51935"/>
    </source>
</evidence>
<dbReference type="InterPro" id="IPR036365">
    <property type="entry name" value="PGBD-like_sf"/>
</dbReference>
<dbReference type="Pfam" id="PF00877">
    <property type="entry name" value="NLPC_P60"/>
    <property type="match status" value="1"/>
</dbReference>
<keyword evidence="4" id="KW-0788">Thiol protease</keyword>
<dbReference type="PROSITE" id="PS51935">
    <property type="entry name" value="NLPC_P60"/>
    <property type="match status" value="1"/>
</dbReference>
<dbReference type="SUPFAM" id="SSF54001">
    <property type="entry name" value="Cysteine proteinases"/>
    <property type="match status" value="1"/>
</dbReference>
<dbReference type="EMBL" id="SVBY01000060">
    <property type="protein sequence ID" value="MBE6093174.1"/>
    <property type="molecule type" value="Genomic_DNA"/>
</dbReference>
<dbReference type="Proteomes" id="UP000761380">
    <property type="component" value="Unassembled WGS sequence"/>
</dbReference>
<name>A0A927ZY35_SELRU</name>
<comment type="caution">
    <text evidence="7">The sequence shown here is derived from an EMBL/GenBank/DDBJ whole genome shotgun (WGS) entry which is preliminary data.</text>
</comment>
<keyword evidence="2" id="KW-0645">Protease</keyword>
<accession>A0A927ZY35</accession>
<dbReference type="Gene3D" id="3.90.1720.10">
    <property type="entry name" value="endopeptidase domain like (from Nostoc punctiforme)"/>
    <property type="match status" value="1"/>
</dbReference>
<dbReference type="PANTHER" id="PTHR47053">
    <property type="entry name" value="MUREIN DD-ENDOPEPTIDASE MEPH-RELATED"/>
    <property type="match status" value="1"/>
</dbReference>
<protein>
    <submittedName>
        <fullName evidence="7">Glycoside hydrolase</fullName>
    </submittedName>
</protein>
<dbReference type="PANTHER" id="PTHR47053:SF1">
    <property type="entry name" value="MUREIN DD-ENDOPEPTIDASE MEPH-RELATED"/>
    <property type="match status" value="1"/>
</dbReference>
<evidence type="ECO:0000256" key="3">
    <source>
        <dbReference type="ARBA" id="ARBA00022801"/>
    </source>
</evidence>
<dbReference type="GO" id="GO:0008234">
    <property type="term" value="F:cysteine-type peptidase activity"/>
    <property type="evidence" value="ECO:0007669"/>
    <property type="project" value="UniProtKB-KW"/>
</dbReference>
<dbReference type="InterPro" id="IPR038765">
    <property type="entry name" value="Papain-like_cys_pep_sf"/>
</dbReference>
<dbReference type="SUPFAM" id="SSF47090">
    <property type="entry name" value="PGBD-like"/>
    <property type="match status" value="1"/>
</dbReference>
<evidence type="ECO:0000313" key="7">
    <source>
        <dbReference type="EMBL" id="MBE6093174.1"/>
    </source>
</evidence>